<dbReference type="PANTHER" id="PTHR30408">
    <property type="entry name" value="TYPE-1 RESTRICTION ENZYME ECOKI SPECIFICITY PROTEIN"/>
    <property type="match status" value="1"/>
</dbReference>
<dbReference type="InterPro" id="IPR052021">
    <property type="entry name" value="Type-I_RS_S_subunit"/>
</dbReference>
<dbReference type="CDD" id="cd17291">
    <property type="entry name" value="RMtype1_S_MgeORF438P-TRD-CR_like"/>
    <property type="match status" value="1"/>
</dbReference>
<feature type="domain" description="Type I restriction modification DNA specificity" evidence="5">
    <location>
        <begin position="17"/>
        <end position="178"/>
    </location>
</feature>
<evidence type="ECO:0000256" key="1">
    <source>
        <dbReference type="ARBA" id="ARBA00010923"/>
    </source>
</evidence>
<dbReference type="CDD" id="cd17262">
    <property type="entry name" value="RMtype1_S_Aco12261I-TRD2-CR2"/>
    <property type="match status" value="1"/>
</dbReference>
<feature type="domain" description="Type I restriction modification DNA specificity" evidence="5">
    <location>
        <begin position="205"/>
        <end position="360"/>
    </location>
</feature>
<keyword evidence="3" id="KW-0238">DNA-binding</keyword>
<keyword evidence="7" id="KW-1185">Reference proteome</keyword>
<feature type="coiled-coil region" evidence="4">
    <location>
        <begin position="345"/>
        <end position="372"/>
    </location>
</feature>
<organism evidence="6 7">
    <name type="scientific">Desulfobotulus alkaliphilus</name>
    <dbReference type="NCBI Taxonomy" id="622671"/>
    <lineage>
        <taxon>Bacteria</taxon>
        <taxon>Pseudomonadati</taxon>
        <taxon>Thermodesulfobacteriota</taxon>
        <taxon>Desulfobacteria</taxon>
        <taxon>Desulfobacterales</taxon>
        <taxon>Desulfobacteraceae</taxon>
        <taxon>Desulfobotulus</taxon>
    </lineage>
</organism>
<dbReference type="Gene3D" id="1.10.287.1120">
    <property type="entry name" value="Bipartite methylase S protein"/>
    <property type="match status" value="1"/>
</dbReference>
<dbReference type="Proteomes" id="UP000318307">
    <property type="component" value="Unassembled WGS sequence"/>
</dbReference>
<evidence type="ECO:0000313" key="6">
    <source>
        <dbReference type="EMBL" id="TWI61753.1"/>
    </source>
</evidence>
<gene>
    <name evidence="6" type="ORF">LZ24_03410</name>
</gene>
<keyword evidence="2" id="KW-0680">Restriction system</keyword>
<evidence type="ECO:0000313" key="7">
    <source>
        <dbReference type="Proteomes" id="UP000318307"/>
    </source>
</evidence>
<reference evidence="6 7" key="1">
    <citation type="submission" date="2019-07" db="EMBL/GenBank/DDBJ databases">
        <title>Genome sequencing of 100 strains of the haloalkaliphilic chemolithoautotrophic sulfur-oxidizing bacterium Thioalkalivibrio.</title>
        <authorList>
            <person name="Muyzer G."/>
        </authorList>
    </citation>
    <scope>NUCLEOTIDE SEQUENCE [LARGE SCALE GENOMIC DNA]</scope>
    <source>
        <strain evidence="6 7">ASO4-4</strain>
    </source>
</reference>
<dbReference type="InterPro" id="IPR000055">
    <property type="entry name" value="Restrct_endonuc_typeI_TRD"/>
</dbReference>
<name>A0A562QYU8_9BACT</name>
<proteinExistence type="inferred from homology"/>
<dbReference type="PANTHER" id="PTHR30408:SF12">
    <property type="entry name" value="TYPE I RESTRICTION ENZYME MJAVIII SPECIFICITY SUBUNIT"/>
    <property type="match status" value="1"/>
</dbReference>
<comment type="caution">
    <text evidence="6">The sequence shown here is derived from an EMBL/GenBank/DDBJ whole genome shotgun (WGS) entry which is preliminary data.</text>
</comment>
<sequence>MKTQLLLKQARVSLIPHGWQISQVGKSCSIRNDLRKPISLEERSSIQGDYPYYGPTGILDYIDQYLLDGEFALIGEDGDHFLKPKEKPQTILAKGKFNVNNHAHVIASTNVCSAEWFATFYKHRNITDFLSRQGANRYKLNKATLEKLPILLPPLPEQKAIAALLSTWDEAIEKTERLIQAKEKRFKWLLRELISEQPKTQKNAKWKKVKLGDLFGKEVNVEKGKALTKESNTEGDVPVVAGGQTYAYFTNHSTHEIPTVTVSASGAYAGFVWYHDYPIWASDCNVLRATKGITKFLYFTLKEMQHRVYALQSGGAQPHVYSKDMKNLQIYWPQVEEQKEIAKILSNVQHEINLLKQLAEQYKTQKRGLMQKMLTGQWRAKPDIVMGDA</sequence>
<evidence type="ECO:0000259" key="5">
    <source>
        <dbReference type="Pfam" id="PF01420"/>
    </source>
</evidence>
<evidence type="ECO:0000256" key="4">
    <source>
        <dbReference type="SAM" id="Coils"/>
    </source>
</evidence>
<dbReference type="Gene3D" id="3.90.220.20">
    <property type="entry name" value="DNA methylase specificity domains"/>
    <property type="match status" value="2"/>
</dbReference>
<dbReference type="OrthoDB" id="5296428at2"/>
<comment type="similarity">
    <text evidence="1">Belongs to the type-I restriction system S methylase family.</text>
</comment>
<feature type="coiled-coil region" evidence="4">
    <location>
        <begin position="165"/>
        <end position="192"/>
    </location>
</feature>
<dbReference type="SUPFAM" id="SSF116734">
    <property type="entry name" value="DNA methylase specificity domain"/>
    <property type="match status" value="2"/>
</dbReference>
<dbReference type="GO" id="GO:0003677">
    <property type="term" value="F:DNA binding"/>
    <property type="evidence" value="ECO:0007669"/>
    <property type="project" value="UniProtKB-KW"/>
</dbReference>
<evidence type="ECO:0000256" key="2">
    <source>
        <dbReference type="ARBA" id="ARBA00022747"/>
    </source>
</evidence>
<protein>
    <submittedName>
        <fullName evidence="6">Type I restriction enzyme S subunit</fullName>
    </submittedName>
</protein>
<dbReference type="RefSeq" id="WP_144686841.1">
    <property type="nucleotide sequence ID" value="NZ_VLLC01000067.1"/>
</dbReference>
<dbReference type="EMBL" id="VLLC01000067">
    <property type="protein sequence ID" value="TWI61753.1"/>
    <property type="molecule type" value="Genomic_DNA"/>
</dbReference>
<accession>A0A562QYU8</accession>
<keyword evidence="4" id="KW-0175">Coiled coil</keyword>
<dbReference type="AlphaFoldDB" id="A0A562QYU8"/>
<dbReference type="Pfam" id="PF01420">
    <property type="entry name" value="Methylase_S"/>
    <property type="match status" value="2"/>
</dbReference>
<evidence type="ECO:0000256" key="3">
    <source>
        <dbReference type="ARBA" id="ARBA00023125"/>
    </source>
</evidence>
<dbReference type="GO" id="GO:0009307">
    <property type="term" value="P:DNA restriction-modification system"/>
    <property type="evidence" value="ECO:0007669"/>
    <property type="project" value="UniProtKB-KW"/>
</dbReference>
<dbReference type="InterPro" id="IPR044946">
    <property type="entry name" value="Restrct_endonuc_typeI_TRD_sf"/>
</dbReference>